<keyword evidence="2" id="KW-1185">Reference proteome</keyword>
<dbReference type="Proteomes" id="UP001177670">
    <property type="component" value="Unassembled WGS sequence"/>
</dbReference>
<protein>
    <submittedName>
        <fullName evidence="1">Uncharacterized protein</fullName>
    </submittedName>
</protein>
<reference evidence="1" key="1">
    <citation type="submission" date="2021-10" db="EMBL/GenBank/DDBJ databases">
        <title>Melipona bicolor Genome sequencing and assembly.</title>
        <authorList>
            <person name="Araujo N.S."/>
            <person name="Arias M.C."/>
        </authorList>
    </citation>
    <scope>NUCLEOTIDE SEQUENCE</scope>
    <source>
        <strain evidence="1">USP_2M_L1-L4_2017</strain>
        <tissue evidence="1">Whole body</tissue>
    </source>
</reference>
<evidence type="ECO:0000313" key="1">
    <source>
        <dbReference type="EMBL" id="KAK1132080.1"/>
    </source>
</evidence>
<gene>
    <name evidence="1" type="ORF">K0M31_016218</name>
</gene>
<sequence length="70" mass="8247">MKYVLIAVYFIYLEMLPKCQNHLPLSFVSYGLHALLGYDVCVFNKNKYIKSMTQRPQEEFLNTKSVLPWA</sequence>
<comment type="caution">
    <text evidence="1">The sequence shown here is derived from an EMBL/GenBank/DDBJ whole genome shotgun (WGS) entry which is preliminary data.</text>
</comment>
<evidence type="ECO:0000313" key="2">
    <source>
        <dbReference type="Proteomes" id="UP001177670"/>
    </source>
</evidence>
<proteinExistence type="predicted"/>
<dbReference type="AlphaFoldDB" id="A0AA40G6P0"/>
<dbReference type="EMBL" id="JAHYIQ010000005">
    <property type="protein sequence ID" value="KAK1132080.1"/>
    <property type="molecule type" value="Genomic_DNA"/>
</dbReference>
<name>A0AA40G6P0_9HYME</name>
<organism evidence="1 2">
    <name type="scientific">Melipona bicolor</name>
    <dbReference type="NCBI Taxonomy" id="60889"/>
    <lineage>
        <taxon>Eukaryota</taxon>
        <taxon>Metazoa</taxon>
        <taxon>Ecdysozoa</taxon>
        <taxon>Arthropoda</taxon>
        <taxon>Hexapoda</taxon>
        <taxon>Insecta</taxon>
        <taxon>Pterygota</taxon>
        <taxon>Neoptera</taxon>
        <taxon>Endopterygota</taxon>
        <taxon>Hymenoptera</taxon>
        <taxon>Apocrita</taxon>
        <taxon>Aculeata</taxon>
        <taxon>Apoidea</taxon>
        <taxon>Anthophila</taxon>
        <taxon>Apidae</taxon>
        <taxon>Melipona</taxon>
    </lineage>
</organism>
<accession>A0AA40G6P0</accession>